<dbReference type="GO" id="GO:0046872">
    <property type="term" value="F:metal ion binding"/>
    <property type="evidence" value="ECO:0007669"/>
    <property type="project" value="UniProtKB-UniRule"/>
</dbReference>
<comment type="pathway">
    <text evidence="1 10 11">Porphyrin-containing compound metabolism; protoheme biosynthesis.</text>
</comment>
<dbReference type="HAMAP" id="MF_00323">
    <property type="entry name" value="Ferrochelatase"/>
    <property type="match status" value="1"/>
</dbReference>
<evidence type="ECO:0000313" key="13">
    <source>
        <dbReference type="Proteomes" id="UP000196074"/>
    </source>
</evidence>
<keyword evidence="6 10" id="KW-0350">Heme biosynthesis</keyword>
<dbReference type="CDD" id="cd00419">
    <property type="entry name" value="Ferrochelatase_C"/>
    <property type="match status" value="1"/>
</dbReference>
<keyword evidence="5 10" id="KW-0408">Iron</keyword>
<comment type="catalytic activity">
    <reaction evidence="9">
        <text>Fe-coproporphyrin III + 2 H(+) = coproporphyrin III + Fe(2+)</text>
        <dbReference type="Rhea" id="RHEA:49572"/>
        <dbReference type="ChEBI" id="CHEBI:15378"/>
        <dbReference type="ChEBI" id="CHEBI:29033"/>
        <dbReference type="ChEBI" id="CHEBI:68438"/>
        <dbReference type="ChEBI" id="CHEBI:131725"/>
        <dbReference type="EC" id="4.99.1.9"/>
    </reaction>
    <physiologicalReaction direction="right-to-left" evidence="9">
        <dbReference type="Rhea" id="RHEA:49574"/>
    </physiologicalReaction>
</comment>
<dbReference type="Proteomes" id="UP000196074">
    <property type="component" value="Unassembled WGS sequence"/>
</dbReference>
<evidence type="ECO:0000256" key="7">
    <source>
        <dbReference type="ARBA" id="ARBA00023239"/>
    </source>
</evidence>
<evidence type="ECO:0000256" key="3">
    <source>
        <dbReference type="ARBA" id="ARBA00022490"/>
    </source>
</evidence>
<name>A0A1Y4R3J7_9ENTE</name>
<comment type="subcellular location">
    <subcellularLocation>
        <location evidence="10 11">Cytoplasm</location>
    </subcellularLocation>
</comment>
<evidence type="ECO:0000256" key="8">
    <source>
        <dbReference type="ARBA" id="ARBA00023244"/>
    </source>
</evidence>
<organism evidence="12 13">
    <name type="scientific">Enterococcus cecorum</name>
    <dbReference type="NCBI Taxonomy" id="44008"/>
    <lineage>
        <taxon>Bacteria</taxon>
        <taxon>Bacillati</taxon>
        <taxon>Bacillota</taxon>
        <taxon>Bacilli</taxon>
        <taxon>Lactobacillales</taxon>
        <taxon>Enterococcaceae</taxon>
        <taxon>Enterococcus</taxon>
    </lineage>
</organism>
<feature type="binding site" evidence="10">
    <location>
        <position position="269"/>
    </location>
    <ligand>
        <name>Fe(2+)</name>
        <dbReference type="ChEBI" id="CHEBI:29033"/>
    </ligand>
</feature>
<dbReference type="GO" id="GO:0006783">
    <property type="term" value="P:heme biosynthetic process"/>
    <property type="evidence" value="ECO:0007669"/>
    <property type="project" value="UniProtKB-UniRule"/>
</dbReference>
<feature type="binding site" evidence="10">
    <location>
        <position position="190"/>
    </location>
    <ligand>
        <name>Fe(2+)</name>
        <dbReference type="ChEBI" id="CHEBI:29033"/>
    </ligand>
</feature>
<keyword evidence="7 10" id="KW-0456">Lyase</keyword>
<evidence type="ECO:0000256" key="5">
    <source>
        <dbReference type="ARBA" id="ARBA00023004"/>
    </source>
</evidence>
<dbReference type="PROSITE" id="PS00534">
    <property type="entry name" value="FERROCHELATASE"/>
    <property type="match status" value="1"/>
</dbReference>
<evidence type="ECO:0000256" key="4">
    <source>
        <dbReference type="ARBA" id="ARBA00022723"/>
    </source>
</evidence>
<comment type="similarity">
    <text evidence="2 10 11">Belongs to the ferrochelatase family.</text>
</comment>
<keyword evidence="4 10" id="KW-0479">Metal-binding</keyword>
<comment type="caution">
    <text evidence="12">The sequence shown here is derived from an EMBL/GenBank/DDBJ whole genome shotgun (WGS) entry which is preliminary data.</text>
</comment>
<sequence length="311" mass="35654">MKKGVLIINLGTPKSPEVKDVKKYLKKFLSDPRVIQMPRWFWLPLLNGIILQTRPKKSAQLYQQIYTDHGFPLLHYTQAQKEHLAHRLPDYEVGFAMSYSEPSIEDALDAMLAKKVTDLTIVPMYPQYSGTTVGSVFDSVMNYFKGSEKIVTTRFIRSYYDHPDYICYFAEKIKNFLTHHQVDAILFSYHGLPESYVQKGDTYPDECHSTTQEIMSKVGPIQYFESFQSKFGPGKWLTPATDALMKELPTQGIKNLLVVAPGFVVDCLETIEELEEENKAYFLQAGGQHFYYLPPFNADSDFAQLVVKLLS</sequence>
<accession>A0A1Y4R3J7</accession>
<dbReference type="GO" id="GO:0005737">
    <property type="term" value="C:cytoplasm"/>
    <property type="evidence" value="ECO:0007669"/>
    <property type="project" value="UniProtKB-SubCell"/>
</dbReference>
<evidence type="ECO:0000256" key="9">
    <source>
        <dbReference type="ARBA" id="ARBA00024536"/>
    </source>
</evidence>
<evidence type="ECO:0000313" key="12">
    <source>
        <dbReference type="EMBL" id="OUQ11322.1"/>
    </source>
</evidence>
<dbReference type="UniPathway" id="UPA00252"/>
<evidence type="ECO:0000256" key="6">
    <source>
        <dbReference type="ARBA" id="ARBA00023133"/>
    </source>
</evidence>
<evidence type="ECO:0000256" key="10">
    <source>
        <dbReference type="HAMAP-Rule" id="MF_00323"/>
    </source>
</evidence>
<dbReference type="FunFam" id="3.40.50.1400:FF:000002">
    <property type="entry name" value="Ferrochelatase"/>
    <property type="match status" value="1"/>
</dbReference>
<dbReference type="GO" id="GO:0004325">
    <property type="term" value="F:ferrochelatase activity"/>
    <property type="evidence" value="ECO:0007669"/>
    <property type="project" value="UniProtKB-UniRule"/>
</dbReference>
<dbReference type="EC" id="4.99.1.9" evidence="10"/>
<reference evidence="13" key="1">
    <citation type="submission" date="2017-04" db="EMBL/GenBank/DDBJ databases">
        <title>Function of individual gut microbiota members based on whole genome sequencing of pure cultures obtained from chicken caecum.</title>
        <authorList>
            <person name="Medvecky M."/>
            <person name="Cejkova D."/>
            <person name="Polansky O."/>
            <person name="Karasova D."/>
            <person name="Kubasova T."/>
            <person name="Cizek A."/>
            <person name="Rychlik I."/>
        </authorList>
    </citation>
    <scope>NUCLEOTIDE SEQUENCE [LARGE SCALE GENOMIC DNA]</scope>
    <source>
        <strain evidence="13">An144</strain>
    </source>
</reference>
<dbReference type="PANTHER" id="PTHR11108:SF1">
    <property type="entry name" value="FERROCHELATASE, MITOCHONDRIAL"/>
    <property type="match status" value="1"/>
</dbReference>
<comment type="caution">
    <text evidence="10">Lacks conserved residue(s) required for the propagation of feature annotation.</text>
</comment>
<keyword evidence="3 10" id="KW-0963">Cytoplasm</keyword>
<dbReference type="Pfam" id="PF00762">
    <property type="entry name" value="Ferrochelatase"/>
    <property type="match status" value="1"/>
</dbReference>
<dbReference type="InterPro" id="IPR001015">
    <property type="entry name" value="Ferrochelatase"/>
</dbReference>
<keyword evidence="8 10" id="KW-0627">Porphyrin biosynthesis</keyword>
<gene>
    <name evidence="10" type="primary">cpfC</name>
    <name evidence="12" type="ORF">B5E88_02375</name>
</gene>
<evidence type="ECO:0000256" key="2">
    <source>
        <dbReference type="ARBA" id="ARBA00007718"/>
    </source>
</evidence>
<dbReference type="SUPFAM" id="SSF53800">
    <property type="entry name" value="Chelatase"/>
    <property type="match status" value="1"/>
</dbReference>
<dbReference type="EMBL" id="NFLC01000003">
    <property type="protein sequence ID" value="OUQ11322.1"/>
    <property type="molecule type" value="Genomic_DNA"/>
</dbReference>
<evidence type="ECO:0000256" key="11">
    <source>
        <dbReference type="RuleBase" id="RU000607"/>
    </source>
</evidence>
<dbReference type="CDD" id="cd03411">
    <property type="entry name" value="Ferrochelatase_N"/>
    <property type="match status" value="1"/>
</dbReference>
<protein>
    <recommendedName>
        <fullName evidence="10">Coproporphyrin III ferrochelatase</fullName>
        <ecNumber evidence="10">4.99.1.9</ecNumber>
    </recommendedName>
</protein>
<dbReference type="InterPro" id="IPR033644">
    <property type="entry name" value="Ferrochelatase_C"/>
</dbReference>
<dbReference type="InterPro" id="IPR019772">
    <property type="entry name" value="Ferrochelatase_AS"/>
</dbReference>
<dbReference type="InterPro" id="IPR033659">
    <property type="entry name" value="Ferrochelatase_N"/>
</dbReference>
<proteinExistence type="inferred from homology"/>
<dbReference type="AlphaFoldDB" id="A0A1Y4R3J7"/>
<comment type="function">
    <text evidence="10 11">Involved in coproporphyrin-dependent heme b biosynthesis. Catalyzes the insertion of ferrous iron into coproporphyrin III to form Fe-coproporphyrin III.</text>
</comment>
<dbReference type="PANTHER" id="PTHR11108">
    <property type="entry name" value="FERROCHELATASE"/>
    <property type="match status" value="1"/>
</dbReference>
<dbReference type="NCBIfam" id="TIGR00109">
    <property type="entry name" value="hemH"/>
    <property type="match status" value="1"/>
</dbReference>
<dbReference type="RefSeq" id="WP_087213882.1">
    <property type="nucleotide sequence ID" value="NZ_NFLC01000003.1"/>
</dbReference>
<evidence type="ECO:0000256" key="1">
    <source>
        <dbReference type="ARBA" id="ARBA00004744"/>
    </source>
</evidence>
<dbReference type="Gene3D" id="3.40.50.1400">
    <property type="match status" value="2"/>
</dbReference>